<name>A0ACB8SG08_9AGAM</name>
<proteinExistence type="predicted"/>
<sequence length="514" mass="56537">MDFEESSSFKLASREFLAVVLAGFGNELLPLTSDHGDEPCPKALLPVANRPMIDYPLTWLEQSGITEVLLICPTSHRSRISHHIHSDTSSSSYPSLHVDVQTFDESQDLGIGTCTVLKHFSHRIQQDFVLLPCDFIPPPGLSLTSLLNKYRVESNLDGSIATSCWYQPHRPEKGVVPEEWGPSLSTTPIVWDANSGTLLYIDNPDKVDRNSQELELRMALLSRYPRTMLSSRYEDSHVYVCKRSVLDVLLLKPEFESFREDFLPWLCKIHYQRTKREKYGRVLQTISNNASLIMALRHSTLHAGATHGSGFDAHDLADSPSQKSLPLSVPSSPTGDYGDDTPFASLRVGVVLHDGGFAGRANNLPTLLELNRHFLTQTTYALPTDPENRSFIDPKSQISSDSMIGNSTKVGDRTNIKRSVIGKHCVIGSMTKIVGCVLLDHCIVADGAKLEGCILGKGTKVGLKAELIRCLTQAGYEVEAGGTFKNEKLEVSDWTAASDDTDSSASGSDSSSEE</sequence>
<evidence type="ECO:0000313" key="1">
    <source>
        <dbReference type="EMBL" id="KAI0054970.1"/>
    </source>
</evidence>
<protein>
    <submittedName>
        <fullName evidence="1">UDP-3-O-glucosamine N-acyltransferase</fullName>
    </submittedName>
</protein>
<evidence type="ECO:0000313" key="2">
    <source>
        <dbReference type="Proteomes" id="UP000814140"/>
    </source>
</evidence>
<reference evidence="1" key="1">
    <citation type="submission" date="2021-03" db="EMBL/GenBank/DDBJ databases">
        <authorList>
            <consortium name="DOE Joint Genome Institute"/>
            <person name="Ahrendt S."/>
            <person name="Looney B.P."/>
            <person name="Miyauchi S."/>
            <person name="Morin E."/>
            <person name="Drula E."/>
            <person name="Courty P.E."/>
            <person name="Chicoki N."/>
            <person name="Fauchery L."/>
            <person name="Kohler A."/>
            <person name="Kuo A."/>
            <person name="Labutti K."/>
            <person name="Pangilinan J."/>
            <person name="Lipzen A."/>
            <person name="Riley R."/>
            <person name="Andreopoulos W."/>
            <person name="He G."/>
            <person name="Johnson J."/>
            <person name="Barry K.W."/>
            <person name="Grigoriev I.V."/>
            <person name="Nagy L."/>
            <person name="Hibbett D."/>
            <person name="Henrissat B."/>
            <person name="Matheny P.B."/>
            <person name="Labbe J."/>
            <person name="Martin F."/>
        </authorList>
    </citation>
    <scope>NUCLEOTIDE SEQUENCE</scope>
    <source>
        <strain evidence="1">HHB10654</strain>
    </source>
</reference>
<keyword evidence="2" id="KW-1185">Reference proteome</keyword>
<comment type="caution">
    <text evidence="1">The sequence shown here is derived from an EMBL/GenBank/DDBJ whole genome shotgun (WGS) entry which is preliminary data.</text>
</comment>
<accession>A0ACB8SG08</accession>
<organism evidence="1 2">
    <name type="scientific">Artomyces pyxidatus</name>
    <dbReference type="NCBI Taxonomy" id="48021"/>
    <lineage>
        <taxon>Eukaryota</taxon>
        <taxon>Fungi</taxon>
        <taxon>Dikarya</taxon>
        <taxon>Basidiomycota</taxon>
        <taxon>Agaricomycotina</taxon>
        <taxon>Agaricomycetes</taxon>
        <taxon>Russulales</taxon>
        <taxon>Auriscalpiaceae</taxon>
        <taxon>Artomyces</taxon>
    </lineage>
</organism>
<dbReference type="Proteomes" id="UP000814140">
    <property type="component" value="Unassembled WGS sequence"/>
</dbReference>
<gene>
    <name evidence="1" type="ORF">BV25DRAFT_1866242</name>
</gene>
<reference evidence="1" key="2">
    <citation type="journal article" date="2022" name="New Phytol.">
        <title>Evolutionary transition to the ectomycorrhizal habit in the genomes of a hyperdiverse lineage of mushroom-forming fungi.</title>
        <authorList>
            <person name="Looney B."/>
            <person name="Miyauchi S."/>
            <person name="Morin E."/>
            <person name="Drula E."/>
            <person name="Courty P.E."/>
            <person name="Kohler A."/>
            <person name="Kuo A."/>
            <person name="LaButti K."/>
            <person name="Pangilinan J."/>
            <person name="Lipzen A."/>
            <person name="Riley R."/>
            <person name="Andreopoulos W."/>
            <person name="He G."/>
            <person name="Johnson J."/>
            <person name="Nolan M."/>
            <person name="Tritt A."/>
            <person name="Barry K.W."/>
            <person name="Grigoriev I.V."/>
            <person name="Nagy L.G."/>
            <person name="Hibbett D."/>
            <person name="Henrissat B."/>
            <person name="Matheny P.B."/>
            <person name="Labbe J."/>
            <person name="Martin F.M."/>
        </authorList>
    </citation>
    <scope>NUCLEOTIDE SEQUENCE</scope>
    <source>
        <strain evidence="1">HHB10654</strain>
    </source>
</reference>
<dbReference type="EMBL" id="MU277324">
    <property type="protein sequence ID" value="KAI0054970.1"/>
    <property type="molecule type" value="Genomic_DNA"/>
</dbReference>